<sequence>MHDEKTMRSSDTSAVHQEWNYLRNFV</sequence>
<dbReference type="AlphaFoldDB" id="A0A381PBV5"/>
<accession>A0A381PBV5</accession>
<proteinExistence type="predicted"/>
<organism evidence="1">
    <name type="scientific">marine metagenome</name>
    <dbReference type="NCBI Taxonomy" id="408172"/>
    <lineage>
        <taxon>unclassified sequences</taxon>
        <taxon>metagenomes</taxon>
        <taxon>ecological metagenomes</taxon>
    </lineage>
</organism>
<protein>
    <submittedName>
        <fullName evidence="1">Uncharacterized protein</fullName>
    </submittedName>
</protein>
<gene>
    <name evidence="1" type="ORF">METZ01_LOCUS16641</name>
</gene>
<dbReference type="EMBL" id="UINC01000925">
    <property type="protein sequence ID" value="SUZ63787.1"/>
    <property type="molecule type" value="Genomic_DNA"/>
</dbReference>
<evidence type="ECO:0000313" key="1">
    <source>
        <dbReference type="EMBL" id="SUZ63787.1"/>
    </source>
</evidence>
<name>A0A381PBV5_9ZZZZ</name>
<reference evidence="1" key="1">
    <citation type="submission" date="2018-05" db="EMBL/GenBank/DDBJ databases">
        <authorList>
            <person name="Lanie J.A."/>
            <person name="Ng W.-L."/>
            <person name="Kazmierczak K.M."/>
            <person name="Andrzejewski T.M."/>
            <person name="Davidsen T.M."/>
            <person name="Wayne K.J."/>
            <person name="Tettelin H."/>
            <person name="Glass J.I."/>
            <person name="Rusch D."/>
            <person name="Podicherti R."/>
            <person name="Tsui H.-C.T."/>
            <person name="Winkler M.E."/>
        </authorList>
    </citation>
    <scope>NUCLEOTIDE SEQUENCE</scope>
</reference>